<proteinExistence type="inferred from homology"/>
<dbReference type="GO" id="GO:0010181">
    <property type="term" value="F:FMN binding"/>
    <property type="evidence" value="ECO:0007669"/>
    <property type="project" value="InterPro"/>
</dbReference>
<evidence type="ECO:0000256" key="1">
    <source>
        <dbReference type="ARBA" id="ARBA00008898"/>
    </source>
</evidence>
<evidence type="ECO:0000259" key="3">
    <source>
        <dbReference type="SMART" id="SM00903"/>
    </source>
</evidence>
<dbReference type="InterPro" id="IPR002563">
    <property type="entry name" value="Flavin_Rdtase-like_dom"/>
</dbReference>
<dbReference type="RefSeq" id="WP_143514493.1">
    <property type="nucleotide sequence ID" value="NZ_FWYD01000002.1"/>
</dbReference>
<dbReference type="AlphaFoldDB" id="A0A1W1ZQ19"/>
<dbReference type="OrthoDB" id="9792858at2"/>
<dbReference type="STRING" id="1387277.SAMN06295998_10276"/>
<keyword evidence="5" id="KW-1185">Reference proteome</keyword>
<keyword evidence="2" id="KW-0560">Oxidoreductase</keyword>
<evidence type="ECO:0000313" key="5">
    <source>
        <dbReference type="Proteomes" id="UP000192330"/>
    </source>
</evidence>
<reference evidence="4 5" key="1">
    <citation type="submission" date="2017-04" db="EMBL/GenBank/DDBJ databases">
        <authorList>
            <person name="Afonso C.L."/>
            <person name="Miller P.J."/>
            <person name="Scott M.A."/>
            <person name="Spackman E."/>
            <person name="Goraichik I."/>
            <person name="Dimitrov K.M."/>
            <person name="Suarez D.L."/>
            <person name="Swayne D.E."/>
        </authorList>
    </citation>
    <scope>NUCLEOTIDE SEQUENCE [LARGE SCALE GENOMIC DNA]</scope>
    <source>
        <strain evidence="4 5">CGMCC 1.12644</strain>
    </source>
</reference>
<feature type="domain" description="Flavin reductase like" evidence="3">
    <location>
        <begin position="22"/>
        <end position="163"/>
    </location>
</feature>
<dbReference type="PANTHER" id="PTHR30466:SF11">
    <property type="entry name" value="FLAVIN-DEPENDENT MONOOXYGENASE, REDUCTASE SUBUNIT HSAB"/>
    <property type="match status" value="1"/>
</dbReference>
<dbReference type="Gene3D" id="2.30.110.10">
    <property type="entry name" value="Electron Transport, Fmn-binding Protein, Chain A"/>
    <property type="match status" value="1"/>
</dbReference>
<dbReference type="GO" id="GO:0042602">
    <property type="term" value="F:riboflavin reductase (NADPH) activity"/>
    <property type="evidence" value="ECO:0007669"/>
    <property type="project" value="TreeGrafter"/>
</dbReference>
<dbReference type="Pfam" id="PF01613">
    <property type="entry name" value="Flavin_Reduct"/>
    <property type="match status" value="1"/>
</dbReference>
<organism evidence="4 5">
    <name type="scientific">Primorskyibacter flagellatus</name>
    <dbReference type="NCBI Taxonomy" id="1387277"/>
    <lineage>
        <taxon>Bacteria</taxon>
        <taxon>Pseudomonadati</taxon>
        <taxon>Pseudomonadota</taxon>
        <taxon>Alphaproteobacteria</taxon>
        <taxon>Rhodobacterales</taxon>
        <taxon>Roseobacteraceae</taxon>
        <taxon>Primorskyibacter</taxon>
    </lineage>
</organism>
<gene>
    <name evidence="4" type="ORF">SAMN06295998_10276</name>
</gene>
<dbReference type="SMART" id="SM00903">
    <property type="entry name" value="Flavin_Reduct"/>
    <property type="match status" value="1"/>
</dbReference>
<dbReference type="SUPFAM" id="SSF50475">
    <property type="entry name" value="FMN-binding split barrel"/>
    <property type="match status" value="1"/>
</dbReference>
<protein>
    <submittedName>
        <fullName evidence="4">NADH-FMN oxidoreductase RutF, flavin reductase (DIM6/NTAB) family</fullName>
    </submittedName>
</protein>
<dbReference type="Proteomes" id="UP000192330">
    <property type="component" value="Unassembled WGS sequence"/>
</dbReference>
<name>A0A1W1ZQ19_9RHOB</name>
<dbReference type="InterPro" id="IPR050268">
    <property type="entry name" value="NADH-dep_flavin_reductase"/>
</dbReference>
<accession>A0A1W1ZQ19</accession>
<dbReference type="EMBL" id="FWYD01000002">
    <property type="protein sequence ID" value="SMC50635.1"/>
    <property type="molecule type" value="Genomic_DNA"/>
</dbReference>
<dbReference type="PANTHER" id="PTHR30466">
    <property type="entry name" value="FLAVIN REDUCTASE"/>
    <property type="match status" value="1"/>
</dbReference>
<evidence type="ECO:0000313" key="4">
    <source>
        <dbReference type="EMBL" id="SMC50635.1"/>
    </source>
</evidence>
<evidence type="ECO:0000256" key="2">
    <source>
        <dbReference type="ARBA" id="ARBA00023002"/>
    </source>
</evidence>
<dbReference type="InterPro" id="IPR012349">
    <property type="entry name" value="Split_barrel_FMN-bd"/>
</dbReference>
<comment type="similarity">
    <text evidence="1">Belongs to the non-flavoprotein flavin reductase family.</text>
</comment>
<sequence length="168" mass="18071">MTAEPYSFDPETEDPRAFRAALGKFITGVTIITCESGTGPIGITANSFASLSLDPPLVLWAPAKSSQRYPFYMAAEHFAIHVMGAEQSEISNGFARDGNVFDVLDWETSEHGVPLIGGCLSCFECTRTAQHDGGDHSIIIGRVTRVTTRPGKPLAFFAGKYGAIEKPS</sequence>